<keyword evidence="6" id="KW-0695">RNA-directed DNA polymerase</keyword>
<dbReference type="InterPro" id="IPR050951">
    <property type="entry name" value="Retrovirus_Pol_polyprotein"/>
</dbReference>
<evidence type="ECO:0000256" key="4">
    <source>
        <dbReference type="ARBA" id="ARBA00022759"/>
    </source>
</evidence>
<evidence type="ECO:0000256" key="6">
    <source>
        <dbReference type="ARBA" id="ARBA00022918"/>
    </source>
</evidence>
<evidence type="ECO:0000259" key="7">
    <source>
        <dbReference type="PROSITE" id="PS50003"/>
    </source>
</evidence>
<dbReference type="InterPro" id="IPR041373">
    <property type="entry name" value="RT_RNaseH"/>
</dbReference>
<accession>A0A9P6WX55</accession>
<organism evidence="9 10">
    <name type="scientific">Rhizopus oryzae</name>
    <name type="common">Mucormycosis agent</name>
    <name type="synonym">Rhizopus arrhizus var. delemar</name>
    <dbReference type="NCBI Taxonomy" id="64495"/>
    <lineage>
        <taxon>Eukaryota</taxon>
        <taxon>Fungi</taxon>
        <taxon>Fungi incertae sedis</taxon>
        <taxon>Mucoromycota</taxon>
        <taxon>Mucoromycotina</taxon>
        <taxon>Mucoromycetes</taxon>
        <taxon>Mucorales</taxon>
        <taxon>Mucorineae</taxon>
        <taxon>Rhizopodaceae</taxon>
        <taxon>Rhizopus</taxon>
    </lineage>
</organism>
<keyword evidence="3" id="KW-0540">Nuclease</keyword>
<dbReference type="GO" id="GO:0003964">
    <property type="term" value="F:RNA-directed DNA polymerase activity"/>
    <property type="evidence" value="ECO:0007669"/>
    <property type="project" value="UniProtKB-KW"/>
</dbReference>
<comment type="caution">
    <text evidence="9">The sequence shown here is derived from an EMBL/GenBank/DDBJ whole genome shotgun (WGS) entry which is preliminary data.</text>
</comment>
<dbReference type="EMBL" id="JAANQT010003816">
    <property type="protein sequence ID" value="KAG1300720.1"/>
    <property type="molecule type" value="Genomic_DNA"/>
</dbReference>
<dbReference type="GO" id="GO:0004519">
    <property type="term" value="F:endonuclease activity"/>
    <property type="evidence" value="ECO:0007669"/>
    <property type="project" value="UniProtKB-KW"/>
</dbReference>
<evidence type="ECO:0000313" key="9">
    <source>
        <dbReference type="EMBL" id="KAG1300720.1"/>
    </source>
</evidence>
<dbReference type="Pfam" id="PF00665">
    <property type="entry name" value="rve"/>
    <property type="match status" value="1"/>
</dbReference>
<dbReference type="PROSITE" id="PS50003">
    <property type="entry name" value="PH_DOMAIN"/>
    <property type="match status" value="1"/>
</dbReference>
<evidence type="ECO:0000259" key="8">
    <source>
        <dbReference type="PROSITE" id="PS50994"/>
    </source>
</evidence>
<name>A0A9P6WX55_RHIOR</name>
<dbReference type="PANTHER" id="PTHR37984:SF5">
    <property type="entry name" value="PROTEIN NYNRIN-LIKE"/>
    <property type="match status" value="1"/>
</dbReference>
<keyword evidence="4" id="KW-0255">Endonuclease</keyword>
<dbReference type="InterPro" id="IPR036397">
    <property type="entry name" value="RNaseH_sf"/>
</dbReference>
<evidence type="ECO:0000256" key="1">
    <source>
        <dbReference type="ARBA" id="ARBA00022679"/>
    </source>
</evidence>
<gene>
    <name evidence="9" type="ORF">G6F64_012441</name>
</gene>
<evidence type="ECO:0000256" key="2">
    <source>
        <dbReference type="ARBA" id="ARBA00022695"/>
    </source>
</evidence>
<dbReference type="InterPro" id="IPR043502">
    <property type="entry name" value="DNA/RNA_pol_sf"/>
</dbReference>
<dbReference type="GO" id="GO:0005634">
    <property type="term" value="C:nucleus"/>
    <property type="evidence" value="ECO:0007669"/>
    <property type="project" value="UniProtKB-ARBA"/>
</dbReference>
<evidence type="ECO:0008006" key="11">
    <source>
        <dbReference type="Google" id="ProtNLM"/>
    </source>
</evidence>
<dbReference type="GO" id="GO:0003676">
    <property type="term" value="F:nucleic acid binding"/>
    <property type="evidence" value="ECO:0007669"/>
    <property type="project" value="InterPro"/>
</dbReference>
<sequence length="476" mass="55404">MVSEMNYPTVEKELLAVIYALKKLRKYLLDKSFELYTDNTAVRYLFCKMDPGQRLQRWILAVQEYIFKVYHLPGKSNVVADVLSRYPPSQLDLSDQEALPDALYPCWFVEEKDEGYEEGLNDIVHFLKNPTEFTHENEYVRNKATKYKLNEKGELYRRLGEDRFVKIPKIVDREAVLREVHDGHGHFGQEATWSRMFAIDYVGPFPPSKKGNKYIIVAIEYFTRWPVAKAVKTADSKTTVDFLYEEIFCQFGPPQYILSDNGTHFVSAEVEAFVKFVNVRHQYATPYHPQTNGRVEQFNGTLVNSIRKLVNSQKSNWDDILPTVLYGYRTKAHAALGISPFELMYGVVPNGPENDVLLNIGQKLAMERLYYLNDRNLTHEVKKAYQRIKDNKATTFPIGTKVIRMNQLKKNKLDYRYKPKLFTVLAAFANNVYILADPNGVRLKRAVNGANLKKFVQRRPLHKRLQDRRGNMKWSE</sequence>
<dbReference type="SUPFAM" id="SSF53098">
    <property type="entry name" value="Ribonuclease H-like"/>
    <property type="match status" value="1"/>
</dbReference>
<evidence type="ECO:0000256" key="5">
    <source>
        <dbReference type="ARBA" id="ARBA00022801"/>
    </source>
</evidence>
<dbReference type="FunFam" id="3.30.420.10:FF:000032">
    <property type="entry name" value="Retrovirus-related Pol polyprotein from transposon 297-like Protein"/>
    <property type="match status" value="1"/>
</dbReference>
<dbReference type="CDD" id="cd09274">
    <property type="entry name" value="RNase_HI_RT_Ty3"/>
    <property type="match status" value="1"/>
</dbReference>
<dbReference type="GO" id="GO:0015074">
    <property type="term" value="P:DNA integration"/>
    <property type="evidence" value="ECO:0007669"/>
    <property type="project" value="InterPro"/>
</dbReference>
<proteinExistence type="predicted"/>
<evidence type="ECO:0000313" key="10">
    <source>
        <dbReference type="Proteomes" id="UP000716291"/>
    </source>
</evidence>
<keyword evidence="10" id="KW-1185">Reference proteome</keyword>
<dbReference type="Gene3D" id="3.30.420.10">
    <property type="entry name" value="Ribonuclease H-like superfamily/Ribonuclease H"/>
    <property type="match status" value="1"/>
</dbReference>
<dbReference type="SUPFAM" id="SSF56672">
    <property type="entry name" value="DNA/RNA polymerases"/>
    <property type="match status" value="1"/>
</dbReference>
<feature type="domain" description="PH" evidence="7">
    <location>
        <begin position="1"/>
        <end position="67"/>
    </location>
</feature>
<dbReference type="InterPro" id="IPR012337">
    <property type="entry name" value="RNaseH-like_sf"/>
</dbReference>
<reference evidence="9" key="1">
    <citation type="journal article" date="2020" name="Microb. Genom.">
        <title>Genetic diversity of clinical and environmental Mucorales isolates obtained from an investigation of mucormycosis cases among solid organ transplant recipients.</title>
        <authorList>
            <person name="Nguyen M.H."/>
            <person name="Kaul D."/>
            <person name="Muto C."/>
            <person name="Cheng S.J."/>
            <person name="Richter R.A."/>
            <person name="Bruno V.M."/>
            <person name="Liu G."/>
            <person name="Beyhan S."/>
            <person name="Sundermann A.J."/>
            <person name="Mounaud S."/>
            <person name="Pasculle A.W."/>
            <person name="Nierman W.C."/>
            <person name="Driscoll E."/>
            <person name="Cumbie R."/>
            <person name="Clancy C.J."/>
            <person name="Dupont C.L."/>
        </authorList>
    </citation>
    <scope>NUCLEOTIDE SEQUENCE</scope>
    <source>
        <strain evidence="9">GL11</strain>
    </source>
</reference>
<feature type="domain" description="Integrase catalytic" evidence="8">
    <location>
        <begin position="188"/>
        <end position="348"/>
    </location>
</feature>
<keyword evidence="2" id="KW-0548">Nucleotidyltransferase</keyword>
<keyword evidence="5" id="KW-0378">Hydrolase</keyword>
<dbReference type="Pfam" id="PF17917">
    <property type="entry name" value="RT_RNaseH"/>
    <property type="match status" value="1"/>
</dbReference>
<dbReference type="GO" id="GO:0016787">
    <property type="term" value="F:hydrolase activity"/>
    <property type="evidence" value="ECO:0007669"/>
    <property type="project" value="UniProtKB-KW"/>
</dbReference>
<dbReference type="Proteomes" id="UP000716291">
    <property type="component" value="Unassembled WGS sequence"/>
</dbReference>
<protein>
    <recommendedName>
        <fullName evidence="11">Integrase catalytic domain-containing protein</fullName>
    </recommendedName>
</protein>
<evidence type="ECO:0000256" key="3">
    <source>
        <dbReference type="ARBA" id="ARBA00022722"/>
    </source>
</evidence>
<dbReference type="PROSITE" id="PS50994">
    <property type="entry name" value="INTEGRASE"/>
    <property type="match status" value="1"/>
</dbReference>
<dbReference type="AlphaFoldDB" id="A0A9P6WX55"/>
<dbReference type="PANTHER" id="PTHR37984">
    <property type="entry name" value="PROTEIN CBG26694"/>
    <property type="match status" value="1"/>
</dbReference>
<dbReference type="InterPro" id="IPR001849">
    <property type="entry name" value="PH_domain"/>
</dbReference>
<dbReference type="InterPro" id="IPR001584">
    <property type="entry name" value="Integrase_cat-core"/>
</dbReference>
<keyword evidence="1" id="KW-0808">Transferase</keyword>